<dbReference type="RefSeq" id="WP_207617212.1">
    <property type="nucleotide sequence ID" value="NZ_JAFNLL010000043.1"/>
</dbReference>
<organism evidence="1 2">
    <name type="scientific">Arthrobacter cavernae</name>
    <dbReference type="NCBI Taxonomy" id="2817681"/>
    <lineage>
        <taxon>Bacteria</taxon>
        <taxon>Bacillati</taxon>
        <taxon>Actinomycetota</taxon>
        <taxon>Actinomycetes</taxon>
        <taxon>Micrococcales</taxon>
        <taxon>Micrococcaceae</taxon>
        <taxon>Arthrobacter</taxon>
    </lineage>
</organism>
<gene>
    <name evidence="1" type="ORF">J1902_15505</name>
</gene>
<evidence type="ECO:0000313" key="2">
    <source>
        <dbReference type="Proteomes" id="UP000664164"/>
    </source>
</evidence>
<dbReference type="Proteomes" id="UP000664164">
    <property type="component" value="Unassembled WGS sequence"/>
</dbReference>
<evidence type="ECO:0000313" key="1">
    <source>
        <dbReference type="EMBL" id="MBO1269354.1"/>
    </source>
</evidence>
<dbReference type="EMBL" id="JAFNLL010000043">
    <property type="protein sequence ID" value="MBO1269354.1"/>
    <property type="molecule type" value="Genomic_DNA"/>
</dbReference>
<dbReference type="AlphaFoldDB" id="A0A939KKY1"/>
<dbReference type="Gene3D" id="1.10.150.20">
    <property type="entry name" value="5' to 3' exonuclease, C-terminal subdomain"/>
    <property type="match status" value="1"/>
</dbReference>
<comment type="caution">
    <text evidence="1">The sequence shown here is derived from an EMBL/GenBank/DDBJ whole genome shotgun (WGS) entry which is preliminary data.</text>
</comment>
<evidence type="ECO:0008006" key="3">
    <source>
        <dbReference type="Google" id="ProtNLM"/>
    </source>
</evidence>
<protein>
    <recommendedName>
        <fullName evidence="3">DNA-binding protein</fullName>
    </recommendedName>
</protein>
<sequence length="72" mass="7564">MSPKSNWPGHTPLPKGLAVPARRALAHEGIETLEQLADFGERKTASLHGMGPVAMAQVQEAMEESGIGFGPA</sequence>
<dbReference type="SUPFAM" id="SSF47789">
    <property type="entry name" value="C-terminal domain of RNA polymerase alpha subunit"/>
    <property type="match status" value="1"/>
</dbReference>
<accession>A0A939KKY1</accession>
<proteinExistence type="predicted"/>
<keyword evidence="2" id="KW-1185">Reference proteome</keyword>
<reference evidence="1" key="1">
    <citation type="submission" date="2021-03" db="EMBL/GenBank/DDBJ databases">
        <title>A new species, PO-11, isolated from a karst cave deposit.</title>
        <authorList>
            <person name="Zhaoxiaoyong W."/>
        </authorList>
    </citation>
    <scope>NUCLEOTIDE SEQUENCE</scope>
    <source>
        <strain evidence="1">PO-11</strain>
    </source>
</reference>
<name>A0A939KKY1_9MICC</name>